<dbReference type="EMBL" id="JAUJYN010000004">
    <property type="protein sequence ID" value="KAK1273941.1"/>
    <property type="molecule type" value="Genomic_DNA"/>
</dbReference>
<protein>
    <submittedName>
        <fullName evidence="1">Uncharacterized protein</fullName>
    </submittedName>
</protein>
<name>A0AAV9BBJ2_ACOGR</name>
<proteinExistence type="predicted"/>
<dbReference type="Proteomes" id="UP001179952">
    <property type="component" value="Unassembled WGS sequence"/>
</dbReference>
<accession>A0AAV9BBJ2</accession>
<gene>
    <name evidence="1" type="ORF">QJS04_geneDACA016439</name>
</gene>
<reference evidence="1" key="2">
    <citation type="submission" date="2023-06" db="EMBL/GenBank/DDBJ databases">
        <authorList>
            <person name="Ma L."/>
            <person name="Liu K.-W."/>
            <person name="Li Z."/>
            <person name="Hsiao Y.-Y."/>
            <person name="Qi Y."/>
            <person name="Fu T."/>
            <person name="Tang G."/>
            <person name="Zhang D."/>
            <person name="Sun W.-H."/>
            <person name="Liu D.-K."/>
            <person name="Li Y."/>
            <person name="Chen G.-Z."/>
            <person name="Liu X.-D."/>
            <person name="Liao X.-Y."/>
            <person name="Jiang Y.-T."/>
            <person name="Yu X."/>
            <person name="Hao Y."/>
            <person name="Huang J."/>
            <person name="Zhao X.-W."/>
            <person name="Ke S."/>
            <person name="Chen Y.-Y."/>
            <person name="Wu W.-L."/>
            <person name="Hsu J.-L."/>
            <person name="Lin Y.-F."/>
            <person name="Huang M.-D."/>
            <person name="Li C.-Y."/>
            <person name="Huang L."/>
            <person name="Wang Z.-W."/>
            <person name="Zhao X."/>
            <person name="Zhong W.-Y."/>
            <person name="Peng D.-H."/>
            <person name="Ahmad S."/>
            <person name="Lan S."/>
            <person name="Zhang J.-S."/>
            <person name="Tsai W.-C."/>
            <person name="Van De Peer Y."/>
            <person name="Liu Z.-J."/>
        </authorList>
    </citation>
    <scope>NUCLEOTIDE SEQUENCE</scope>
    <source>
        <strain evidence="1">SCP</strain>
        <tissue evidence="1">Leaves</tissue>
    </source>
</reference>
<comment type="caution">
    <text evidence="1">The sequence shown here is derived from an EMBL/GenBank/DDBJ whole genome shotgun (WGS) entry which is preliminary data.</text>
</comment>
<dbReference type="AlphaFoldDB" id="A0AAV9BBJ2"/>
<keyword evidence="2" id="KW-1185">Reference proteome</keyword>
<evidence type="ECO:0000313" key="2">
    <source>
        <dbReference type="Proteomes" id="UP001179952"/>
    </source>
</evidence>
<evidence type="ECO:0000313" key="1">
    <source>
        <dbReference type="EMBL" id="KAK1273941.1"/>
    </source>
</evidence>
<reference evidence="1" key="1">
    <citation type="journal article" date="2023" name="Nat. Commun.">
        <title>Diploid and tetraploid genomes of Acorus and the evolution of monocots.</title>
        <authorList>
            <person name="Ma L."/>
            <person name="Liu K.W."/>
            <person name="Li Z."/>
            <person name="Hsiao Y.Y."/>
            <person name="Qi Y."/>
            <person name="Fu T."/>
            <person name="Tang G.D."/>
            <person name="Zhang D."/>
            <person name="Sun W.H."/>
            <person name="Liu D.K."/>
            <person name="Li Y."/>
            <person name="Chen G.Z."/>
            <person name="Liu X.D."/>
            <person name="Liao X.Y."/>
            <person name="Jiang Y.T."/>
            <person name="Yu X."/>
            <person name="Hao Y."/>
            <person name="Huang J."/>
            <person name="Zhao X.W."/>
            <person name="Ke S."/>
            <person name="Chen Y.Y."/>
            <person name="Wu W.L."/>
            <person name="Hsu J.L."/>
            <person name="Lin Y.F."/>
            <person name="Huang M.D."/>
            <person name="Li C.Y."/>
            <person name="Huang L."/>
            <person name="Wang Z.W."/>
            <person name="Zhao X."/>
            <person name="Zhong W.Y."/>
            <person name="Peng D.H."/>
            <person name="Ahmad S."/>
            <person name="Lan S."/>
            <person name="Zhang J.S."/>
            <person name="Tsai W.C."/>
            <person name="Van de Peer Y."/>
            <person name="Liu Z.J."/>
        </authorList>
    </citation>
    <scope>NUCLEOTIDE SEQUENCE</scope>
    <source>
        <strain evidence="1">SCP</strain>
    </source>
</reference>
<organism evidence="1 2">
    <name type="scientific">Acorus gramineus</name>
    <name type="common">Dwarf sweet flag</name>
    <dbReference type="NCBI Taxonomy" id="55184"/>
    <lineage>
        <taxon>Eukaryota</taxon>
        <taxon>Viridiplantae</taxon>
        <taxon>Streptophyta</taxon>
        <taxon>Embryophyta</taxon>
        <taxon>Tracheophyta</taxon>
        <taxon>Spermatophyta</taxon>
        <taxon>Magnoliopsida</taxon>
        <taxon>Liliopsida</taxon>
        <taxon>Acoraceae</taxon>
        <taxon>Acorus</taxon>
    </lineage>
</organism>
<sequence>MAQDGDATSLTPSFQSLEEMWNTDQRLNTHKAIRFIDHPCGIACEVFTLGTDSWRPDSSR</sequence>